<gene>
    <name evidence="4" type="ORF">F1188_07160</name>
</gene>
<dbReference type="Pfam" id="PF03364">
    <property type="entry name" value="Polyketide_cyc"/>
    <property type="match status" value="1"/>
</dbReference>
<evidence type="ECO:0000313" key="5">
    <source>
        <dbReference type="Proteomes" id="UP000324065"/>
    </source>
</evidence>
<evidence type="ECO:0000313" key="4">
    <source>
        <dbReference type="EMBL" id="KAA5606197.1"/>
    </source>
</evidence>
<dbReference type="OrthoDB" id="9804759at2"/>
<dbReference type="RefSeq" id="WP_150061720.1">
    <property type="nucleotide sequence ID" value="NZ_JACHII010000007.1"/>
</dbReference>
<organism evidence="4 5">
    <name type="scientific">Roseospira marina</name>
    <dbReference type="NCBI Taxonomy" id="140057"/>
    <lineage>
        <taxon>Bacteria</taxon>
        <taxon>Pseudomonadati</taxon>
        <taxon>Pseudomonadota</taxon>
        <taxon>Alphaproteobacteria</taxon>
        <taxon>Rhodospirillales</taxon>
        <taxon>Rhodospirillaceae</taxon>
        <taxon>Roseospira</taxon>
    </lineage>
</organism>
<dbReference type="EMBL" id="VWPJ01000005">
    <property type="protein sequence ID" value="KAA5606197.1"/>
    <property type="molecule type" value="Genomic_DNA"/>
</dbReference>
<protein>
    <recommendedName>
        <fullName evidence="3">Coenzyme Q-binding protein COQ10 START domain-containing protein</fullName>
    </recommendedName>
</protein>
<feature type="region of interest" description="Disordered" evidence="2">
    <location>
        <begin position="147"/>
        <end position="173"/>
    </location>
</feature>
<proteinExistence type="inferred from homology"/>
<dbReference type="SUPFAM" id="SSF55961">
    <property type="entry name" value="Bet v1-like"/>
    <property type="match status" value="1"/>
</dbReference>
<dbReference type="InterPro" id="IPR005031">
    <property type="entry name" value="COQ10_START"/>
</dbReference>
<name>A0A5M6IE05_9PROT</name>
<feature type="compositionally biased region" description="Basic and acidic residues" evidence="2">
    <location>
        <begin position="151"/>
        <end position="160"/>
    </location>
</feature>
<keyword evidence="5" id="KW-1185">Reference proteome</keyword>
<accession>A0A5M6IE05</accession>
<comment type="caution">
    <text evidence="4">The sequence shown here is derived from an EMBL/GenBank/DDBJ whole genome shotgun (WGS) entry which is preliminary data.</text>
</comment>
<dbReference type="Gene3D" id="3.30.530.20">
    <property type="match status" value="1"/>
</dbReference>
<sequence>MACLRLQRDLPLPRPAVYEVIADIGDYPAFMPGFAGVRLDGWEDGPDGPVLRVYQTVGAGGLTMTFLSRARFTPGERIDIVSHDRPFRTLRQTWRFADRPGGRVRVHLEADYEMADRLAGLVFDRVFPGLLRSGLAAVAHRAARRRAALRGADRPHDPVDAHPGAPATRGQQT</sequence>
<dbReference type="AlphaFoldDB" id="A0A5M6IE05"/>
<dbReference type="Proteomes" id="UP000324065">
    <property type="component" value="Unassembled WGS sequence"/>
</dbReference>
<feature type="domain" description="Coenzyme Q-binding protein COQ10 START" evidence="3">
    <location>
        <begin position="11"/>
        <end position="132"/>
    </location>
</feature>
<reference evidence="4 5" key="1">
    <citation type="submission" date="2019-09" db="EMBL/GenBank/DDBJ databases">
        <title>Genome sequence of Roseospira marina, one of the more divergent members of the non-sulfur purple photosynthetic bacterial family, the Rhodospirillaceae.</title>
        <authorList>
            <person name="Meyer T."/>
            <person name="Kyndt J."/>
        </authorList>
    </citation>
    <scope>NUCLEOTIDE SEQUENCE [LARGE SCALE GENOMIC DNA]</scope>
    <source>
        <strain evidence="4 5">DSM 15113</strain>
    </source>
</reference>
<evidence type="ECO:0000256" key="2">
    <source>
        <dbReference type="SAM" id="MobiDB-lite"/>
    </source>
</evidence>
<evidence type="ECO:0000259" key="3">
    <source>
        <dbReference type="Pfam" id="PF03364"/>
    </source>
</evidence>
<dbReference type="InterPro" id="IPR023393">
    <property type="entry name" value="START-like_dom_sf"/>
</dbReference>
<comment type="similarity">
    <text evidence="1">Belongs to the ribosome association toxin RatA family.</text>
</comment>
<evidence type="ECO:0000256" key="1">
    <source>
        <dbReference type="ARBA" id="ARBA00008918"/>
    </source>
</evidence>